<name>A0A6M0SR32_CLOBO</name>
<dbReference type="AlphaFoldDB" id="A0A6M0SR32"/>
<comment type="caution">
    <text evidence="1">The sequence shown here is derived from an EMBL/GenBank/DDBJ whole genome shotgun (WGS) entry which is preliminary data.</text>
</comment>
<protein>
    <submittedName>
        <fullName evidence="1">Uncharacterized protein</fullName>
    </submittedName>
</protein>
<accession>A0A6M0SR32</accession>
<gene>
    <name evidence="1" type="ORF">EXM65_14615</name>
</gene>
<organism evidence="1 2">
    <name type="scientific">Clostridium botulinum</name>
    <dbReference type="NCBI Taxonomy" id="1491"/>
    <lineage>
        <taxon>Bacteria</taxon>
        <taxon>Bacillati</taxon>
        <taxon>Bacillota</taxon>
        <taxon>Clostridia</taxon>
        <taxon>Eubacteriales</taxon>
        <taxon>Clostridiaceae</taxon>
        <taxon>Clostridium</taxon>
    </lineage>
</organism>
<evidence type="ECO:0000313" key="2">
    <source>
        <dbReference type="Proteomes" id="UP000472355"/>
    </source>
</evidence>
<evidence type="ECO:0000313" key="1">
    <source>
        <dbReference type="EMBL" id="NFA43761.1"/>
    </source>
</evidence>
<reference evidence="1 2" key="1">
    <citation type="submission" date="2019-02" db="EMBL/GenBank/DDBJ databases">
        <title>Genome sequencing of Clostridium botulinum clinical isolates.</title>
        <authorList>
            <person name="Brunt J."/>
            <person name="Van Vliet A.H.M."/>
            <person name="Stringer S.C."/>
            <person name="Grant K.A."/>
            <person name="Carter A.C."/>
            <person name="Peck M.W."/>
        </authorList>
    </citation>
    <scope>NUCLEOTIDE SEQUENCE [LARGE SCALE GENOMIC DNA]</scope>
    <source>
        <strain evidence="1 2">H113700579</strain>
    </source>
</reference>
<dbReference type="Proteomes" id="UP000472355">
    <property type="component" value="Unassembled WGS sequence"/>
</dbReference>
<proteinExistence type="predicted"/>
<sequence>MFIDEKVIKKSSGREVIDKFAINQVVLQAGFLGAECSAKELGIEKCENCEMKALCTEMDKIYDSVEESTTTVKKTFNL</sequence>
<dbReference type="EMBL" id="SGKU01000048">
    <property type="protein sequence ID" value="NFA43761.1"/>
    <property type="molecule type" value="Genomic_DNA"/>
</dbReference>